<dbReference type="PANTHER" id="PTHR13806">
    <property type="entry name" value="FLOTILLIN-RELATED"/>
    <property type="match status" value="1"/>
</dbReference>
<feature type="domain" description="Band 7" evidence="5">
    <location>
        <begin position="6"/>
        <end position="183"/>
    </location>
</feature>
<organism evidence="6 7">
    <name type="scientific">Blomia tropicalis</name>
    <name type="common">Mite</name>
    <dbReference type="NCBI Taxonomy" id="40697"/>
    <lineage>
        <taxon>Eukaryota</taxon>
        <taxon>Metazoa</taxon>
        <taxon>Ecdysozoa</taxon>
        <taxon>Arthropoda</taxon>
        <taxon>Chelicerata</taxon>
        <taxon>Arachnida</taxon>
        <taxon>Acari</taxon>
        <taxon>Acariformes</taxon>
        <taxon>Sarcoptiformes</taxon>
        <taxon>Astigmata</taxon>
        <taxon>Glycyphagoidea</taxon>
        <taxon>Echimyopodidae</taxon>
        <taxon>Blomia</taxon>
    </lineage>
</organism>
<keyword evidence="7" id="KW-1185">Reference proteome</keyword>
<sequence>MGNIHTVGPNEALIISGGWCGSTTKKMIIGGWAWVWWAVNDVQVLSLEVFSLKPKCESVETSQGVPLCVTGVAQCKIMTQNEFLTLAAEQFLGMSIKQIKSVLLETLEGHLRAILGTLSVEEIYRDRDKFANLVREVATPDVGRMGIEIVSFTIKDIYDTVDYLSSLGRGRVAEVKRDAQMGQALCERDAGIVEIQSKRESLDIQFESNAKTEDSKRNYQMQRSLFDSEVNTQKANTQLAYELQSTKLQQMIRNEQKQIDLVERSKQIELEESEVLRKEKELYCHVHLPTESEAYKISLEALANKNSKMMLAEAEATRIKIIGEAEAKRIQMIGAAEADAMRLRAESMANFNDAAIMSQACEVMPDLARLVCQPLSRTSEIVINSSTNEATVANGINSFLAQVPSSVKALSGIDLGKFLASKMEVEQTGGSV</sequence>
<keyword evidence="3" id="KW-0472">Membrane</keyword>
<evidence type="ECO:0000256" key="2">
    <source>
        <dbReference type="ARBA" id="ARBA00007161"/>
    </source>
</evidence>
<evidence type="ECO:0000259" key="5">
    <source>
        <dbReference type="Pfam" id="PF01145"/>
    </source>
</evidence>
<gene>
    <name evidence="6" type="ORF">RDWZM_007470</name>
</gene>
<evidence type="ECO:0000313" key="6">
    <source>
        <dbReference type="EMBL" id="KAJ6216313.1"/>
    </source>
</evidence>
<dbReference type="InterPro" id="IPR001107">
    <property type="entry name" value="Band_7"/>
</dbReference>
<proteinExistence type="inferred from homology"/>
<evidence type="ECO:0000256" key="1">
    <source>
        <dbReference type="ARBA" id="ARBA00004370"/>
    </source>
</evidence>
<dbReference type="PANTHER" id="PTHR13806:SF46">
    <property type="entry name" value="FLOTILLIN-1-RELATED"/>
    <property type="match status" value="1"/>
</dbReference>
<dbReference type="GO" id="GO:0002020">
    <property type="term" value="F:protease binding"/>
    <property type="evidence" value="ECO:0007669"/>
    <property type="project" value="TreeGrafter"/>
</dbReference>
<comment type="caution">
    <text evidence="6">The sequence shown here is derived from an EMBL/GenBank/DDBJ whole genome shotgun (WGS) entry which is preliminary data.</text>
</comment>
<reference evidence="6" key="1">
    <citation type="submission" date="2022-12" db="EMBL/GenBank/DDBJ databases">
        <title>Genome assemblies of Blomia tropicalis.</title>
        <authorList>
            <person name="Cui Y."/>
        </authorList>
    </citation>
    <scope>NUCLEOTIDE SEQUENCE</scope>
    <source>
        <tissue evidence="6">Adult mites</tissue>
    </source>
</reference>
<dbReference type="CDD" id="cd03399">
    <property type="entry name" value="SPFH_flotillin"/>
    <property type="match status" value="1"/>
</dbReference>
<dbReference type="InterPro" id="IPR027705">
    <property type="entry name" value="Flotillin_fam"/>
</dbReference>
<dbReference type="OMA" id="RIQMIGA"/>
<dbReference type="SUPFAM" id="SSF117892">
    <property type="entry name" value="Band 7/SPFH domain"/>
    <property type="match status" value="1"/>
</dbReference>
<protein>
    <recommendedName>
        <fullName evidence="5">Band 7 domain-containing protein</fullName>
    </recommendedName>
</protein>
<evidence type="ECO:0000256" key="4">
    <source>
        <dbReference type="RuleBase" id="RU366054"/>
    </source>
</evidence>
<dbReference type="Proteomes" id="UP001142055">
    <property type="component" value="Chromosome 3"/>
</dbReference>
<evidence type="ECO:0000313" key="7">
    <source>
        <dbReference type="Proteomes" id="UP001142055"/>
    </source>
</evidence>
<comment type="subcellular location">
    <subcellularLocation>
        <location evidence="1">Membrane</location>
    </subcellularLocation>
</comment>
<accession>A0A9Q0M092</accession>
<dbReference type="Gene3D" id="3.30.479.30">
    <property type="entry name" value="Band 7 domain"/>
    <property type="match status" value="1"/>
</dbReference>
<evidence type="ECO:0000256" key="3">
    <source>
        <dbReference type="ARBA" id="ARBA00023136"/>
    </source>
</evidence>
<dbReference type="EMBL" id="JAPWDV010000003">
    <property type="protein sequence ID" value="KAJ6216313.1"/>
    <property type="molecule type" value="Genomic_DNA"/>
</dbReference>
<name>A0A9Q0M092_BLOTA</name>
<dbReference type="Pfam" id="PF01145">
    <property type="entry name" value="Band_7"/>
    <property type="match status" value="1"/>
</dbReference>
<dbReference type="InterPro" id="IPR036013">
    <property type="entry name" value="Band_7/SPFH_dom_sf"/>
</dbReference>
<dbReference type="GO" id="GO:0016600">
    <property type="term" value="C:flotillin complex"/>
    <property type="evidence" value="ECO:0007669"/>
    <property type="project" value="TreeGrafter"/>
</dbReference>
<dbReference type="AlphaFoldDB" id="A0A9Q0M092"/>
<comment type="similarity">
    <text evidence="2 4">Belongs to the band 7/mec-2 family. Flotillin subfamily.</text>
</comment>
<dbReference type="OrthoDB" id="6080404at2759"/>
<dbReference type="GO" id="GO:0045661">
    <property type="term" value="P:regulation of myoblast differentiation"/>
    <property type="evidence" value="ECO:0007669"/>
    <property type="project" value="TreeGrafter"/>
</dbReference>
<dbReference type="GO" id="GO:0031410">
    <property type="term" value="C:cytoplasmic vesicle"/>
    <property type="evidence" value="ECO:0007669"/>
    <property type="project" value="TreeGrafter"/>
</dbReference>
<dbReference type="GO" id="GO:0072659">
    <property type="term" value="P:protein localization to plasma membrane"/>
    <property type="evidence" value="ECO:0007669"/>
    <property type="project" value="TreeGrafter"/>
</dbReference>